<feature type="region of interest" description="Disordered" evidence="1">
    <location>
        <begin position="24"/>
        <end position="48"/>
    </location>
</feature>
<reference evidence="2" key="1">
    <citation type="journal article" date="2022" name="bioRxiv">
        <title>Sequencing and chromosome-scale assembly of the giantPleurodeles waltlgenome.</title>
        <authorList>
            <person name="Brown T."/>
            <person name="Elewa A."/>
            <person name="Iarovenko S."/>
            <person name="Subramanian E."/>
            <person name="Araus A.J."/>
            <person name="Petzold A."/>
            <person name="Susuki M."/>
            <person name="Suzuki K.-i.T."/>
            <person name="Hayashi T."/>
            <person name="Toyoda A."/>
            <person name="Oliveira C."/>
            <person name="Osipova E."/>
            <person name="Leigh N.D."/>
            <person name="Simon A."/>
            <person name="Yun M.H."/>
        </authorList>
    </citation>
    <scope>NUCLEOTIDE SEQUENCE</scope>
    <source>
        <strain evidence="2">20211129_DDA</strain>
        <tissue evidence="2">Liver</tissue>
    </source>
</reference>
<gene>
    <name evidence="2" type="ORF">NDU88_005877</name>
</gene>
<evidence type="ECO:0000313" key="2">
    <source>
        <dbReference type="EMBL" id="KAJ1210513.1"/>
    </source>
</evidence>
<keyword evidence="3" id="KW-1185">Reference proteome</keyword>
<dbReference type="EMBL" id="JANPWB010000002">
    <property type="protein sequence ID" value="KAJ1210513.1"/>
    <property type="molecule type" value="Genomic_DNA"/>
</dbReference>
<accession>A0AAV7W913</accession>
<dbReference type="Proteomes" id="UP001066276">
    <property type="component" value="Chromosome 1_2"/>
</dbReference>
<dbReference type="AlphaFoldDB" id="A0AAV7W913"/>
<organism evidence="2 3">
    <name type="scientific">Pleurodeles waltl</name>
    <name type="common">Iberian ribbed newt</name>
    <dbReference type="NCBI Taxonomy" id="8319"/>
    <lineage>
        <taxon>Eukaryota</taxon>
        <taxon>Metazoa</taxon>
        <taxon>Chordata</taxon>
        <taxon>Craniata</taxon>
        <taxon>Vertebrata</taxon>
        <taxon>Euteleostomi</taxon>
        <taxon>Amphibia</taxon>
        <taxon>Batrachia</taxon>
        <taxon>Caudata</taxon>
        <taxon>Salamandroidea</taxon>
        <taxon>Salamandridae</taxon>
        <taxon>Pleurodelinae</taxon>
        <taxon>Pleurodeles</taxon>
    </lineage>
</organism>
<evidence type="ECO:0000313" key="3">
    <source>
        <dbReference type="Proteomes" id="UP001066276"/>
    </source>
</evidence>
<protein>
    <submittedName>
        <fullName evidence="2">Uncharacterized protein</fullName>
    </submittedName>
</protein>
<name>A0AAV7W913_PLEWA</name>
<sequence>MPDFTKEKDPERAAAAEVCAIRVATGDQRRDPESAGSPGAALRHVERGTSGCWRRRVGGAGAWRCPPGALRYRGKAQPSPPDEQRCSKGWGHPSLEDRGGNPDIVWPLPETGPEEIVRSIGLLSAASRREEKTTHGVGAWSHCPEQVVADPWGLPC</sequence>
<proteinExistence type="predicted"/>
<feature type="region of interest" description="Disordered" evidence="1">
    <location>
        <begin position="71"/>
        <end position="110"/>
    </location>
</feature>
<comment type="caution">
    <text evidence="2">The sequence shown here is derived from an EMBL/GenBank/DDBJ whole genome shotgun (WGS) entry which is preliminary data.</text>
</comment>
<evidence type="ECO:0000256" key="1">
    <source>
        <dbReference type="SAM" id="MobiDB-lite"/>
    </source>
</evidence>